<sequence length="54" mass="6522">MEYVIFVLHIQSQITAKYSIGYGSYNMSDMEKYMEDAKFALIMENYFQVYFLQE</sequence>
<dbReference type="RefSeq" id="WP_379994325.1">
    <property type="nucleotide sequence ID" value="NZ_JBHSGN010000045.1"/>
</dbReference>
<organism evidence="1 2">
    <name type="scientific">Dysgonomonas termitidis</name>
    <dbReference type="NCBI Taxonomy" id="1516126"/>
    <lineage>
        <taxon>Bacteria</taxon>
        <taxon>Pseudomonadati</taxon>
        <taxon>Bacteroidota</taxon>
        <taxon>Bacteroidia</taxon>
        <taxon>Bacteroidales</taxon>
        <taxon>Dysgonomonadaceae</taxon>
        <taxon>Dysgonomonas</taxon>
    </lineage>
</organism>
<dbReference type="EMBL" id="JBHSGN010000045">
    <property type="protein sequence ID" value="MFC4673093.1"/>
    <property type="molecule type" value="Genomic_DNA"/>
</dbReference>
<name>A0ABV9KT02_9BACT</name>
<accession>A0ABV9KT02</accession>
<reference evidence="2" key="1">
    <citation type="journal article" date="2019" name="Int. J. Syst. Evol. Microbiol.">
        <title>The Global Catalogue of Microorganisms (GCM) 10K type strain sequencing project: providing services to taxonomists for standard genome sequencing and annotation.</title>
        <authorList>
            <consortium name="The Broad Institute Genomics Platform"/>
            <consortium name="The Broad Institute Genome Sequencing Center for Infectious Disease"/>
            <person name="Wu L."/>
            <person name="Ma J."/>
        </authorList>
    </citation>
    <scope>NUCLEOTIDE SEQUENCE [LARGE SCALE GENOMIC DNA]</scope>
    <source>
        <strain evidence="2">CCUG 66188</strain>
    </source>
</reference>
<comment type="caution">
    <text evidence="1">The sequence shown here is derived from an EMBL/GenBank/DDBJ whole genome shotgun (WGS) entry which is preliminary data.</text>
</comment>
<evidence type="ECO:0000313" key="2">
    <source>
        <dbReference type="Proteomes" id="UP001596023"/>
    </source>
</evidence>
<evidence type="ECO:0000313" key="1">
    <source>
        <dbReference type="EMBL" id="MFC4673093.1"/>
    </source>
</evidence>
<proteinExistence type="predicted"/>
<keyword evidence="2" id="KW-1185">Reference proteome</keyword>
<protein>
    <submittedName>
        <fullName evidence="1">Uncharacterized protein</fullName>
    </submittedName>
</protein>
<dbReference type="Proteomes" id="UP001596023">
    <property type="component" value="Unassembled WGS sequence"/>
</dbReference>
<gene>
    <name evidence="1" type="ORF">ACFO6W_05265</name>
</gene>